<dbReference type="InterPro" id="IPR050607">
    <property type="entry name" value="NOS"/>
</dbReference>
<evidence type="ECO:0000256" key="2">
    <source>
        <dbReference type="ARBA" id="ARBA00001970"/>
    </source>
</evidence>
<keyword evidence="13" id="KW-0560">Oxidoreductase</keyword>
<dbReference type="EMBL" id="BMAV01025414">
    <property type="protein sequence ID" value="GFS41356.1"/>
    <property type="molecule type" value="Genomic_DNA"/>
</dbReference>
<evidence type="ECO:0000256" key="7">
    <source>
        <dbReference type="ARBA" id="ARBA00022630"/>
    </source>
</evidence>
<dbReference type="GO" id="GO:0006809">
    <property type="term" value="P:nitric oxide biosynthetic process"/>
    <property type="evidence" value="ECO:0007669"/>
    <property type="project" value="TreeGrafter"/>
</dbReference>
<dbReference type="GO" id="GO:0004517">
    <property type="term" value="F:nitric-oxide synthase activity"/>
    <property type="evidence" value="ECO:0007669"/>
    <property type="project" value="UniProtKB-EC"/>
</dbReference>
<evidence type="ECO:0000256" key="13">
    <source>
        <dbReference type="ARBA" id="ARBA00023002"/>
    </source>
</evidence>
<evidence type="ECO:0000256" key="9">
    <source>
        <dbReference type="ARBA" id="ARBA00022723"/>
    </source>
</evidence>
<dbReference type="Gene3D" id="3.40.50.80">
    <property type="entry name" value="Nucleotide-binding domain of ferredoxin-NADP reductase (FNR) module"/>
    <property type="match status" value="1"/>
</dbReference>
<comment type="cofactor">
    <cofactor evidence="1">
        <name>FMN</name>
        <dbReference type="ChEBI" id="CHEBI:58210"/>
    </cofactor>
</comment>
<comment type="cofactor">
    <cofactor evidence="2">
        <name>heme b</name>
        <dbReference type="ChEBI" id="CHEBI:60344"/>
    </cofactor>
</comment>
<dbReference type="AlphaFoldDB" id="A0A8X6MAF2"/>
<feature type="domain" description="Oxidoreductase FAD/NAD(P)-binding" evidence="15">
    <location>
        <begin position="31"/>
        <end position="92"/>
    </location>
</feature>
<organism evidence="16 17">
    <name type="scientific">Trichonephila inaurata madagascariensis</name>
    <dbReference type="NCBI Taxonomy" id="2747483"/>
    <lineage>
        <taxon>Eukaryota</taxon>
        <taxon>Metazoa</taxon>
        <taxon>Ecdysozoa</taxon>
        <taxon>Arthropoda</taxon>
        <taxon>Chelicerata</taxon>
        <taxon>Arachnida</taxon>
        <taxon>Araneae</taxon>
        <taxon>Araneomorphae</taxon>
        <taxon>Entelegynae</taxon>
        <taxon>Araneoidea</taxon>
        <taxon>Nephilidae</taxon>
        <taxon>Trichonephila</taxon>
        <taxon>Trichonephila inaurata</taxon>
    </lineage>
</organism>
<evidence type="ECO:0000256" key="12">
    <source>
        <dbReference type="ARBA" id="ARBA00022860"/>
    </source>
</evidence>
<evidence type="ECO:0000256" key="14">
    <source>
        <dbReference type="ARBA" id="ARBA00023004"/>
    </source>
</evidence>
<evidence type="ECO:0000256" key="1">
    <source>
        <dbReference type="ARBA" id="ARBA00001917"/>
    </source>
</evidence>
<evidence type="ECO:0000256" key="6">
    <source>
        <dbReference type="ARBA" id="ARBA00022617"/>
    </source>
</evidence>
<keyword evidence="10" id="KW-0274">FAD</keyword>
<evidence type="ECO:0000313" key="17">
    <source>
        <dbReference type="Proteomes" id="UP000886998"/>
    </source>
</evidence>
<keyword evidence="12" id="KW-0112">Calmodulin-binding</keyword>
<keyword evidence="17" id="KW-1185">Reference proteome</keyword>
<dbReference type="GO" id="GO:0005516">
    <property type="term" value="F:calmodulin binding"/>
    <property type="evidence" value="ECO:0007669"/>
    <property type="project" value="UniProtKB-KW"/>
</dbReference>
<evidence type="ECO:0000259" key="15">
    <source>
        <dbReference type="Pfam" id="PF00175"/>
    </source>
</evidence>
<keyword evidence="7" id="KW-0285">Flavoprotein</keyword>
<dbReference type="SUPFAM" id="SSF52343">
    <property type="entry name" value="Ferredoxin reductase-like, C-terminal NADP-linked domain"/>
    <property type="match status" value="1"/>
</dbReference>
<protein>
    <recommendedName>
        <fullName evidence="5">nitric-oxide synthase (NADPH)</fullName>
        <ecNumber evidence="5">1.14.13.39</ecNumber>
    </recommendedName>
</protein>
<gene>
    <name evidence="16" type="primary">NSL</name>
    <name evidence="16" type="ORF">TNIN_345901</name>
</gene>
<dbReference type="Pfam" id="PF00175">
    <property type="entry name" value="NAD_binding_1"/>
    <property type="match status" value="1"/>
</dbReference>
<dbReference type="PRINTS" id="PR00371">
    <property type="entry name" value="FPNCR"/>
</dbReference>
<proteinExistence type="inferred from homology"/>
<dbReference type="OrthoDB" id="1688044at2759"/>
<comment type="cofactor">
    <cofactor evidence="3">
        <name>FAD</name>
        <dbReference type="ChEBI" id="CHEBI:57692"/>
    </cofactor>
</comment>
<evidence type="ECO:0000256" key="3">
    <source>
        <dbReference type="ARBA" id="ARBA00001974"/>
    </source>
</evidence>
<dbReference type="EC" id="1.14.13.39" evidence="5"/>
<comment type="similarity">
    <text evidence="4">Belongs to the NOS family.</text>
</comment>
<dbReference type="InterPro" id="IPR001433">
    <property type="entry name" value="OxRdtase_FAD/NAD-bd"/>
</dbReference>
<evidence type="ECO:0000256" key="8">
    <source>
        <dbReference type="ARBA" id="ARBA00022643"/>
    </source>
</evidence>
<reference evidence="16" key="1">
    <citation type="submission" date="2020-08" db="EMBL/GenBank/DDBJ databases">
        <title>Multicomponent nature underlies the extraordinary mechanical properties of spider dragline silk.</title>
        <authorList>
            <person name="Kono N."/>
            <person name="Nakamura H."/>
            <person name="Mori M."/>
            <person name="Yoshida Y."/>
            <person name="Ohtoshi R."/>
            <person name="Malay A.D."/>
            <person name="Moran D.A.P."/>
            <person name="Tomita M."/>
            <person name="Numata K."/>
            <person name="Arakawa K."/>
        </authorList>
    </citation>
    <scope>NUCLEOTIDE SEQUENCE</scope>
</reference>
<accession>A0A8X6MAF2</accession>
<dbReference type="PANTHER" id="PTHR43410:SF1">
    <property type="entry name" value="NITRIC OXIDE SYNTHASE"/>
    <property type="match status" value="1"/>
</dbReference>
<keyword evidence="9" id="KW-0479">Metal-binding</keyword>
<keyword evidence="11" id="KW-0521">NADP</keyword>
<evidence type="ECO:0000313" key="16">
    <source>
        <dbReference type="EMBL" id="GFS41356.1"/>
    </source>
</evidence>
<evidence type="ECO:0000256" key="5">
    <source>
        <dbReference type="ARBA" id="ARBA00012989"/>
    </source>
</evidence>
<sequence length="124" mass="14323">MNTVSQEDILCFIRSAPRFHLPDDSSSPLIMIGAGSGIAPFRSFWHEREAIYENQKKDSSKKTLGPMYLFFGCRQSKLDDIYKSETAPLVKKGVITKVLQPYPENQACRKNTYNTDSRRNRRWC</sequence>
<keyword evidence="8" id="KW-0288">FMN</keyword>
<evidence type="ECO:0000256" key="10">
    <source>
        <dbReference type="ARBA" id="ARBA00022827"/>
    </source>
</evidence>
<name>A0A8X6MAF2_9ARAC</name>
<evidence type="ECO:0000256" key="11">
    <source>
        <dbReference type="ARBA" id="ARBA00022857"/>
    </source>
</evidence>
<dbReference type="Proteomes" id="UP000886998">
    <property type="component" value="Unassembled WGS sequence"/>
</dbReference>
<dbReference type="InterPro" id="IPR039261">
    <property type="entry name" value="FNR_nucleotide-bd"/>
</dbReference>
<dbReference type="GO" id="GO:0046872">
    <property type="term" value="F:metal ion binding"/>
    <property type="evidence" value="ECO:0007669"/>
    <property type="project" value="UniProtKB-KW"/>
</dbReference>
<keyword evidence="6" id="KW-0349">Heme</keyword>
<evidence type="ECO:0000256" key="4">
    <source>
        <dbReference type="ARBA" id="ARBA00006267"/>
    </source>
</evidence>
<comment type="caution">
    <text evidence="16">The sequence shown here is derived from an EMBL/GenBank/DDBJ whole genome shotgun (WGS) entry which is preliminary data.</text>
</comment>
<dbReference type="PANTHER" id="PTHR43410">
    <property type="entry name" value="NITRIC OXIDE SYNTHASE OXYGENASE"/>
    <property type="match status" value="1"/>
</dbReference>
<dbReference type="InterPro" id="IPR001709">
    <property type="entry name" value="Flavoprot_Pyr_Nucl_cyt_Rdtase"/>
</dbReference>
<keyword evidence="14" id="KW-0408">Iron</keyword>